<evidence type="ECO:0000256" key="12">
    <source>
        <dbReference type="ARBA" id="ARBA00075523"/>
    </source>
</evidence>
<dbReference type="SUPFAM" id="SSF49758">
    <property type="entry name" value="Calpain large subunit, middle domain (domain III)"/>
    <property type="match status" value="1"/>
</dbReference>
<feature type="domain" description="EF-hand" evidence="16">
    <location>
        <begin position="616"/>
        <end position="651"/>
    </location>
</feature>
<reference evidence="17" key="3">
    <citation type="submission" date="2025-09" db="UniProtKB">
        <authorList>
            <consortium name="Ensembl"/>
        </authorList>
    </citation>
    <scope>IDENTIFICATION</scope>
    <source>
        <strain evidence="17">Brown Norway</strain>
    </source>
</reference>
<dbReference type="Gene3D" id="2.60.120.380">
    <property type="match status" value="1"/>
</dbReference>
<accession>D3ZXF4</accession>
<evidence type="ECO:0000256" key="11">
    <source>
        <dbReference type="ARBA" id="ARBA00063791"/>
    </source>
</evidence>
<evidence type="ECO:0000256" key="8">
    <source>
        <dbReference type="ARBA" id="ARBA00022837"/>
    </source>
</evidence>
<dbReference type="InterPro" id="IPR011992">
    <property type="entry name" value="EF-hand-dom_pair"/>
</dbReference>
<dbReference type="GO" id="GO:0001669">
    <property type="term" value="C:acrosomal vesicle"/>
    <property type="evidence" value="ECO:0007669"/>
    <property type="project" value="UniProtKB-SubCell"/>
</dbReference>
<evidence type="ECO:0000313" key="17">
    <source>
        <dbReference type="Ensembl" id="ENSRNOP00000059934.3"/>
    </source>
</evidence>
<dbReference type="Gene3D" id="3.90.70.10">
    <property type="entry name" value="Cysteine proteinases"/>
    <property type="match status" value="1"/>
</dbReference>
<dbReference type="AlphaFoldDB" id="D3ZXF4"/>
<dbReference type="CDD" id="cd00044">
    <property type="entry name" value="CysPc"/>
    <property type="match status" value="1"/>
</dbReference>
<dbReference type="InterPro" id="IPR001300">
    <property type="entry name" value="Peptidase_C2_calpain_cat"/>
</dbReference>
<feature type="active site" evidence="13 14">
    <location>
        <position position="115"/>
    </location>
</feature>
<evidence type="ECO:0000256" key="2">
    <source>
        <dbReference type="ARBA" id="ARBA00007623"/>
    </source>
</evidence>
<gene>
    <name evidence="17 19" type="primary">Capn11</name>
</gene>
<dbReference type="KEGG" id="rno:408218"/>
<organism evidence="17 18">
    <name type="scientific">Rattus norvegicus</name>
    <name type="common">Rat</name>
    <dbReference type="NCBI Taxonomy" id="10116"/>
    <lineage>
        <taxon>Eukaryota</taxon>
        <taxon>Metazoa</taxon>
        <taxon>Chordata</taxon>
        <taxon>Craniata</taxon>
        <taxon>Vertebrata</taxon>
        <taxon>Euteleostomi</taxon>
        <taxon>Mammalia</taxon>
        <taxon>Eutheria</taxon>
        <taxon>Euarchontoglires</taxon>
        <taxon>Glires</taxon>
        <taxon>Rodentia</taxon>
        <taxon>Myomorpha</taxon>
        <taxon>Muroidea</taxon>
        <taxon>Muridae</taxon>
        <taxon>Murinae</taxon>
        <taxon>Rattus</taxon>
    </lineage>
</organism>
<evidence type="ECO:0000256" key="4">
    <source>
        <dbReference type="ARBA" id="ARBA00022723"/>
    </source>
</evidence>
<dbReference type="InterPro" id="IPR002048">
    <property type="entry name" value="EF_hand_dom"/>
</dbReference>
<dbReference type="SUPFAM" id="SSF54001">
    <property type="entry name" value="Cysteine proteinases"/>
    <property type="match status" value="1"/>
</dbReference>
<comment type="subcellular location">
    <subcellularLocation>
        <location evidence="1">Cytoplasmic vesicle</location>
        <location evidence="1">Secretory vesicle</location>
        <location evidence="1">Acrosome</location>
    </subcellularLocation>
</comment>
<dbReference type="InterPro" id="IPR033883">
    <property type="entry name" value="C2_III"/>
</dbReference>
<dbReference type="OrthoDB" id="424753at2759"/>
<dbReference type="SMART" id="SM00230">
    <property type="entry name" value="CysPc"/>
    <property type="match status" value="1"/>
</dbReference>
<keyword evidence="18" id="KW-1185">Reference proteome</keyword>
<comment type="function">
    <text evidence="10">Calcium-regulated non-lysosomal thiol-protease which catalyzes limited proteolysis of substrates involved in cytoskeletal remodeling and signal transduction.</text>
</comment>
<dbReference type="Ensembl" id="ENSRNOT00000065754.6">
    <property type="protein sequence ID" value="ENSRNOP00000059934.3"/>
    <property type="gene ID" value="ENSRNOG00000026025.9"/>
</dbReference>
<evidence type="ECO:0000313" key="18">
    <source>
        <dbReference type="Proteomes" id="UP000002494"/>
    </source>
</evidence>
<dbReference type="PROSITE" id="PS00018">
    <property type="entry name" value="EF_HAND_1"/>
    <property type="match status" value="1"/>
</dbReference>
<evidence type="ECO:0000256" key="6">
    <source>
        <dbReference type="ARBA" id="ARBA00022801"/>
    </source>
</evidence>
<dbReference type="OMA" id="KVNNKVM"/>
<dbReference type="InterPro" id="IPR018247">
    <property type="entry name" value="EF_Hand_1_Ca_BS"/>
</dbReference>
<keyword evidence="8" id="KW-0106">Calcium</keyword>
<keyword evidence="5" id="KW-0677">Repeat</keyword>
<dbReference type="Gene3D" id="1.10.238.10">
    <property type="entry name" value="EF-hand"/>
    <property type="match status" value="1"/>
</dbReference>
<dbReference type="GeneTree" id="ENSGT00940000158672"/>
<keyword evidence="4" id="KW-0479">Metal-binding</keyword>
<evidence type="ECO:0000256" key="9">
    <source>
        <dbReference type="ARBA" id="ARBA00023329"/>
    </source>
</evidence>
<dbReference type="InterPro" id="IPR038765">
    <property type="entry name" value="Papain-like_cys_pep_sf"/>
</dbReference>
<dbReference type="InterPro" id="IPR000169">
    <property type="entry name" value="Pept_cys_AS"/>
</dbReference>
<dbReference type="InterPro" id="IPR022682">
    <property type="entry name" value="Calpain_domain_III"/>
</dbReference>
<dbReference type="RefSeq" id="NP_001002806.2">
    <property type="nucleotide sequence ID" value="NM_001002806.2"/>
</dbReference>
<keyword evidence="6 14" id="KW-0378">Hydrolase</keyword>
<dbReference type="RGD" id="1302946">
    <property type="gene designation" value="Capn11"/>
</dbReference>
<dbReference type="CDD" id="cd00214">
    <property type="entry name" value="Calpain_III"/>
    <property type="match status" value="1"/>
</dbReference>
<evidence type="ECO:0000256" key="10">
    <source>
        <dbReference type="ARBA" id="ARBA00059979"/>
    </source>
</evidence>
<keyword evidence="7 14" id="KW-0788">Thiol protease</keyword>
<dbReference type="Pfam" id="PF01067">
    <property type="entry name" value="Calpain_III"/>
    <property type="match status" value="1"/>
</dbReference>
<comment type="subunit">
    <text evidence="11">Heterodimer of a large (catalytic) and a small (regulatory) subunit.</text>
</comment>
<keyword evidence="9" id="KW-0968">Cytoplasmic vesicle</keyword>
<dbReference type="GO" id="GO:0004198">
    <property type="term" value="F:calcium-dependent cysteine-type endopeptidase activity"/>
    <property type="evidence" value="ECO:0007669"/>
    <property type="project" value="InterPro"/>
</dbReference>
<dbReference type="PANTHER" id="PTHR10183">
    <property type="entry name" value="CALPAIN"/>
    <property type="match status" value="1"/>
</dbReference>
<name>D3ZXF4_RAT</name>
<dbReference type="FunFam" id="3.90.70.10:FF:000001">
    <property type="entry name" value="Calpain-1 catalytic subunit"/>
    <property type="match status" value="1"/>
</dbReference>
<dbReference type="PROSITE" id="PS00139">
    <property type="entry name" value="THIOL_PROTEASE_CYS"/>
    <property type="match status" value="1"/>
</dbReference>
<evidence type="ECO:0000256" key="14">
    <source>
        <dbReference type="PROSITE-ProRule" id="PRU00239"/>
    </source>
</evidence>
<dbReference type="SMR" id="D3ZXF4"/>
<evidence type="ECO:0000259" key="16">
    <source>
        <dbReference type="PROSITE" id="PS50222"/>
    </source>
</evidence>
<comment type="similarity">
    <text evidence="2">Belongs to the peptidase C2 family.</text>
</comment>
<evidence type="ECO:0000256" key="5">
    <source>
        <dbReference type="ARBA" id="ARBA00022737"/>
    </source>
</evidence>
<keyword evidence="3 14" id="KW-0645">Protease</keyword>
<dbReference type="Pfam" id="PF00648">
    <property type="entry name" value="Peptidase_C2"/>
    <property type="match status" value="1"/>
</dbReference>
<dbReference type="HOGENOM" id="CLU_010982_0_1_1"/>
<dbReference type="FunFam" id="1.10.238.10:FF:000065">
    <property type="entry name" value="calpain-3 isoform X1"/>
    <property type="match status" value="1"/>
</dbReference>
<dbReference type="PANTHER" id="PTHR10183:SF322">
    <property type="entry name" value="CALPAIN-11"/>
    <property type="match status" value="1"/>
</dbReference>
<dbReference type="GO" id="GO:0006508">
    <property type="term" value="P:proteolysis"/>
    <property type="evidence" value="ECO:0007669"/>
    <property type="project" value="UniProtKB-KW"/>
</dbReference>
<dbReference type="SUPFAM" id="SSF47473">
    <property type="entry name" value="EF-hand"/>
    <property type="match status" value="1"/>
</dbReference>
<reference evidence="17" key="2">
    <citation type="submission" date="2025-08" db="UniProtKB">
        <authorList>
            <consortium name="Ensembl"/>
        </authorList>
    </citation>
    <scope>IDENTIFICATION</scope>
    <source>
        <strain evidence="17">Brown Norway</strain>
    </source>
</reference>
<dbReference type="GO" id="GO:0005509">
    <property type="term" value="F:calcium ion binding"/>
    <property type="evidence" value="ECO:0007669"/>
    <property type="project" value="InterPro"/>
</dbReference>
<dbReference type="PROSITE" id="PS50203">
    <property type="entry name" value="CALPAIN_CAT"/>
    <property type="match status" value="1"/>
</dbReference>
<dbReference type="CTD" id="11131"/>
<dbReference type="PRINTS" id="PR00704">
    <property type="entry name" value="CALPAIN"/>
</dbReference>
<dbReference type="InterPro" id="IPR036213">
    <property type="entry name" value="Calpain_III_sf"/>
</dbReference>
<evidence type="ECO:0000256" key="7">
    <source>
        <dbReference type="ARBA" id="ARBA00022807"/>
    </source>
</evidence>
<feature type="active site" evidence="13 14">
    <location>
        <position position="296"/>
    </location>
</feature>
<proteinExistence type="inferred from homology"/>
<dbReference type="Proteomes" id="UP000002494">
    <property type="component" value="Chromosome 9"/>
</dbReference>
<reference evidence="17" key="1">
    <citation type="submission" date="2024-01" db="EMBL/GenBank/DDBJ databases">
        <title>GRCr8: a new rat reference genome assembly contstructed from accurate long reads and long range scaffolding.</title>
        <authorList>
            <person name="Doris P.A."/>
            <person name="Kalbfleisch T."/>
            <person name="Li K."/>
            <person name="Howe K."/>
            <person name="Wood J."/>
        </authorList>
    </citation>
    <scope>NUCLEOTIDE SEQUENCE [LARGE SCALE GENOMIC DNA]</scope>
    <source>
        <strain evidence="17">Brown Norway</strain>
    </source>
</reference>
<evidence type="ECO:0000313" key="19">
    <source>
        <dbReference type="RGD" id="1302946"/>
    </source>
</evidence>
<dbReference type="SMART" id="SM00720">
    <property type="entry name" value="calpain_III"/>
    <property type="match status" value="1"/>
</dbReference>
<dbReference type="FunFam" id="2.60.120.380:FF:000001">
    <property type="entry name" value="Calpain-1 catalytic subunit"/>
    <property type="match status" value="1"/>
</dbReference>
<evidence type="ECO:0000256" key="1">
    <source>
        <dbReference type="ARBA" id="ARBA00004218"/>
    </source>
</evidence>
<dbReference type="InterPro" id="IPR022683">
    <property type="entry name" value="Calpain_III"/>
</dbReference>
<sequence>MLNFSDISYAERGMVATINSNRLKDKGVGQYQNAYNYKNQNFEDLRASCLKMGELFEDPFFPAEPQSIGFKELGPKSQEVHNVYWQRPKDIIHNPQFITNDFSPTDICQGILGDCWLLAAIGSLTTSPKLLFRVVPRSQSFKKNYAGIFHFQLWQFGHWLNVVVDDRLPTKNNKLVFVHASHRQEFWGALLEKAYAKLNGSYEALTGGSTMEGLEDFTGGMAQCIRLQNPPHNLLRLLRKALEKSSLMGCSIEATNSDDVEKMAHNMLVKGHAYAITGLQDVYYRDKLETLIRIQNPWGRIEWNGAWSDKAKEWEEVMPEVQMQLLHKKEDGEFWMSYEDFMSNFTLLEICNLTPDALSSWDYKSCWHTTFFEGSWRRGSTAGGCRNYPETFWSNPQFRISLPETDDPEDSSDKSEMVCTCLVALMQKNWRHAREGPQLLTIGFVVFSVPKEFQNLQDIHLKKDFFMKYRDHGFSEIFTNTREVNSHLRLPPGEYVIIPSTFEPHKDADFLLRVFTEKHSETWLLDEVNMLEQLQEETITDADLDQNSVELFETLANRDSQVDMYDLQKLLNKMSSKFKSFKSKGFSLDVCRRMVNLMDKDDSGKLGLHEFHILWKKIKKWMEIFKECDQDRSGNLNSYEMRLAIEKAGIRMNNRVTEVVVARYADANMIVDFDNFINCFLRLKAMFAFFLSMDTKKTGSICLNINQWLHITMWG</sequence>
<feature type="active site" evidence="13 14">
    <location>
        <position position="272"/>
    </location>
</feature>
<dbReference type="Bgee" id="ENSRNOG00000026025">
    <property type="expression patterns" value="Expressed in testis"/>
</dbReference>
<evidence type="ECO:0000259" key="15">
    <source>
        <dbReference type="PROSITE" id="PS50203"/>
    </source>
</evidence>
<feature type="domain" description="Calpain catalytic" evidence="15">
    <location>
        <begin position="55"/>
        <end position="354"/>
    </location>
</feature>
<dbReference type="InterPro" id="IPR022684">
    <property type="entry name" value="Calpain_cysteine_protease"/>
</dbReference>
<evidence type="ECO:0000256" key="13">
    <source>
        <dbReference type="PIRSR" id="PIRSR622684-1"/>
    </source>
</evidence>
<protein>
    <recommendedName>
        <fullName evidence="12">Calcium-activated neutral proteinase 11</fullName>
    </recommendedName>
</protein>
<dbReference type="SMART" id="SM00054">
    <property type="entry name" value="EFh"/>
    <property type="match status" value="2"/>
</dbReference>
<evidence type="ECO:0000256" key="3">
    <source>
        <dbReference type="ARBA" id="ARBA00022670"/>
    </source>
</evidence>
<dbReference type="GeneID" id="408218"/>
<dbReference type="PROSITE" id="PS50222">
    <property type="entry name" value="EF_HAND_2"/>
    <property type="match status" value="1"/>
</dbReference>